<dbReference type="EMBL" id="FCON02000122">
    <property type="protein sequence ID" value="SAL82577.1"/>
    <property type="molecule type" value="Genomic_DNA"/>
</dbReference>
<gene>
    <name evidence="2" type="ORF">AWB68_06572</name>
</gene>
<accession>A0A158KN65</accession>
<reference evidence="2" key="1">
    <citation type="submission" date="2016-01" db="EMBL/GenBank/DDBJ databases">
        <authorList>
            <person name="Peeters C."/>
        </authorList>
    </citation>
    <scope>NUCLEOTIDE SEQUENCE [LARGE SCALE GENOMIC DNA]</scope>
    <source>
        <strain evidence="2">LMG 22940</strain>
    </source>
</reference>
<dbReference type="Proteomes" id="UP000054770">
    <property type="component" value="Unassembled WGS sequence"/>
</dbReference>
<organism evidence="2 3">
    <name type="scientific">Caballeronia choica</name>
    <dbReference type="NCBI Taxonomy" id="326476"/>
    <lineage>
        <taxon>Bacteria</taxon>
        <taxon>Pseudomonadati</taxon>
        <taxon>Pseudomonadota</taxon>
        <taxon>Betaproteobacteria</taxon>
        <taxon>Burkholderiales</taxon>
        <taxon>Burkholderiaceae</taxon>
        <taxon>Caballeronia</taxon>
    </lineage>
</organism>
<proteinExistence type="predicted"/>
<evidence type="ECO:0000256" key="1">
    <source>
        <dbReference type="SAM" id="MobiDB-lite"/>
    </source>
</evidence>
<feature type="region of interest" description="Disordered" evidence="1">
    <location>
        <begin position="38"/>
        <end position="64"/>
    </location>
</feature>
<evidence type="ECO:0000313" key="3">
    <source>
        <dbReference type="Proteomes" id="UP000054770"/>
    </source>
</evidence>
<comment type="caution">
    <text evidence="2">The sequence shown here is derived from an EMBL/GenBank/DDBJ whole genome shotgun (WGS) entry which is preliminary data.</text>
</comment>
<dbReference type="AlphaFoldDB" id="A0A158KN65"/>
<keyword evidence="3" id="KW-1185">Reference proteome</keyword>
<sequence>MSSNPVMGAPKRGAEIIAALKKEAPVINDAPKPIEARAPAPVEQERASLQTVPPAPPAAFDTPRGMSLDQIRAMKPRKESREQANARYPTSLLDDIDLICRLTGMKKNDILVEGARKEVAILKKRYGLD</sequence>
<evidence type="ECO:0000313" key="2">
    <source>
        <dbReference type="EMBL" id="SAL82577.1"/>
    </source>
</evidence>
<protein>
    <submittedName>
        <fullName evidence="2">Uncharacterized protein</fullName>
    </submittedName>
</protein>
<name>A0A158KN65_9BURK</name>